<evidence type="ECO:0000313" key="5">
    <source>
        <dbReference type="EMBL" id="VDN27796.1"/>
    </source>
</evidence>
<dbReference type="Proteomes" id="UP000271098">
    <property type="component" value="Unassembled WGS sequence"/>
</dbReference>
<dbReference type="OrthoDB" id="5829701at2759"/>
<evidence type="ECO:0000256" key="2">
    <source>
        <dbReference type="SAM" id="MobiDB-lite"/>
    </source>
</evidence>
<evidence type="ECO:0000313" key="6">
    <source>
        <dbReference type="Proteomes" id="UP000271098"/>
    </source>
</evidence>
<proteinExistence type="predicted"/>
<feature type="chain" id="PRO_5043139020" evidence="3">
    <location>
        <begin position="25"/>
        <end position="255"/>
    </location>
</feature>
<keyword evidence="6" id="KW-1185">Reference proteome</keyword>
<dbReference type="AlphaFoldDB" id="A0A183E603"/>
<reference evidence="7" key="1">
    <citation type="submission" date="2016-06" db="UniProtKB">
        <authorList>
            <consortium name="WormBaseParasite"/>
        </authorList>
    </citation>
    <scope>IDENTIFICATION</scope>
</reference>
<comment type="caution">
    <text evidence="1">Lacks conserved residue(s) required for the propagation of feature annotation.</text>
</comment>
<evidence type="ECO:0000256" key="1">
    <source>
        <dbReference type="PROSITE-ProRule" id="PRU00076"/>
    </source>
</evidence>
<feature type="compositionally biased region" description="Basic and acidic residues" evidence="2">
    <location>
        <begin position="88"/>
        <end position="102"/>
    </location>
</feature>
<gene>
    <name evidence="5" type="ORF">GPUH_LOCUS16394</name>
</gene>
<dbReference type="InterPro" id="IPR000742">
    <property type="entry name" value="EGF"/>
</dbReference>
<name>A0A183E603_9BILA</name>
<accession>A0A183E603</accession>
<feature type="region of interest" description="Disordered" evidence="2">
    <location>
        <begin position="82"/>
        <end position="102"/>
    </location>
</feature>
<organism evidence="7">
    <name type="scientific">Gongylonema pulchrum</name>
    <dbReference type="NCBI Taxonomy" id="637853"/>
    <lineage>
        <taxon>Eukaryota</taxon>
        <taxon>Metazoa</taxon>
        <taxon>Ecdysozoa</taxon>
        <taxon>Nematoda</taxon>
        <taxon>Chromadorea</taxon>
        <taxon>Rhabditida</taxon>
        <taxon>Spirurina</taxon>
        <taxon>Spiruromorpha</taxon>
        <taxon>Spiruroidea</taxon>
        <taxon>Gongylonematidae</taxon>
        <taxon>Gongylonema</taxon>
    </lineage>
</organism>
<dbReference type="PROSITE" id="PS50026">
    <property type="entry name" value="EGF_3"/>
    <property type="match status" value="1"/>
</dbReference>
<evidence type="ECO:0000256" key="3">
    <source>
        <dbReference type="SAM" id="SignalP"/>
    </source>
</evidence>
<reference evidence="5 6" key="2">
    <citation type="submission" date="2018-11" db="EMBL/GenBank/DDBJ databases">
        <authorList>
            <consortium name="Pathogen Informatics"/>
        </authorList>
    </citation>
    <scope>NUCLEOTIDE SEQUENCE [LARGE SCALE GENOMIC DNA]</scope>
</reference>
<feature type="signal peptide" evidence="3">
    <location>
        <begin position="1"/>
        <end position="24"/>
    </location>
</feature>
<keyword evidence="1" id="KW-0245">EGF-like domain</keyword>
<feature type="domain" description="EGF-like" evidence="4">
    <location>
        <begin position="146"/>
        <end position="188"/>
    </location>
</feature>
<dbReference type="EMBL" id="UYRT01083695">
    <property type="protein sequence ID" value="VDN27796.1"/>
    <property type="molecule type" value="Genomic_DNA"/>
</dbReference>
<dbReference type="WBParaSite" id="GPUH_0001641601-mRNA-1">
    <property type="protein sequence ID" value="GPUH_0001641601-mRNA-1"/>
    <property type="gene ID" value="GPUH_0001641601"/>
</dbReference>
<evidence type="ECO:0000259" key="4">
    <source>
        <dbReference type="PROSITE" id="PS50026"/>
    </source>
</evidence>
<evidence type="ECO:0000313" key="7">
    <source>
        <dbReference type="WBParaSite" id="GPUH_0001641601-mRNA-1"/>
    </source>
</evidence>
<sequence>MSWFLTAAAAVAATAIGHWGTTAGGRWSLSFGCRRFFFFAESIPGQSRVMMGSICQQQQQQQEQQHQQFVSGWRWMGMTVVEQQQQQQREKQQQQRQQHEKSLFGSYKSQNKQYAAANDRCHCCYYNATMALVVNADLPASQDITEIPECEDSINDCAYGGKCASGPDGSKTCLCPASCPASIPVSCRAGKRDDYCMSMSDDYRDKYLLPEPACHMGICVCPPMFDPWKLEGAIELLPFKCDRRMCFLHIFKIYM</sequence>
<protein>
    <submittedName>
        <fullName evidence="7">EGF-like domain-containing protein</fullName>
    </submittedName>
</protein>
<keyword evidence="3" id="KW-0732">Signal</keyword>